<feature type="non-terminal residue" evidence="3">
    <location>
        <position position="1"/>
    </location>
</feature>
<protein>
    <submittedName>
        <fullName evidence="3">Peroxiredoxin</fullName>
    </submittedName>
</protein>
<dbReference type="EMBL" id="AZMM01009334">
    <property type="protein sequence ID" value="ETJ36404.1"/>
    <property type="molecule type" value="Genomic_DNA"/>
</dbReference>
<feature type="domain" description="Peroxiredoxin C-terminal" evidence="2">
    <location>
        <begin position="4"/>
        <end position="29"/>
    </location>
</feature>
<dbReference type="AlphaFoldDB" id="W1Y5J0"/>
<accession>W1Y5J0</accession>
<dbReference type="GO" id="GO:0051920">
    <property type="term" value="F:peroxiredoxin activity"/>
    <property type="evidence" value="ECO:0007669"/>
    <property type="project" value="InterPro"/>
</dbReference>
<name>W1Y5J0_9ZZZZ</name>
<comment type="caution">
    <text evidence="3">The sequence shown here is derived from an EMBL/GenBank/DDBJ whole genome shotgun (WGS) entry which is preliminary data.</text>
</comment>
<organism evidence="3">
    <name type="scientific">human gut metagenome</name>
    <dbReference type="NCBI Taxonomy" id="408170"/>
    <lineage>
        <taxon>unclassified sequences</taxon>
        <taxon>metagenomes</taxon>
        <taxon>organismal metagenomes</taxon>
    </lineage>
</organism>
<evidence type="ECO:0000259" key="2">
    <source>
        <dbReference type="Pfam" id="PF10417"/>
    </source>
</evidence>
<proteinExistence type="predicted"/>
<dbReference type="InterPro" id="IPR019479">
    <property type="entry name" value="Peroxiredoxin_C"/>
</dbReference>
<sequence>KVQAAQFVAKHGDQVCPARWKPGKDTLKPGLDLVGKI</sequence>
<dbReference type="Gene3D" id="3.40.30.10">
    <property type="entry name" value="Glutaredoxin"/>
    <property type="match status" value="1"/>
</dbReference>
<dbReference type="SUPFAM" id="SSF52833">
    <property type="entry name" value="Thioredoxin-like"/>
    <property type="match status" value="1"/>
</dbReference>
<dbReference type="Pfam" id="PF10417">
    <property type="entry name" value="1-cysPrx_C"/>
    <property type="match status" value="1"/>
</dbReference>
<evidence type="ECO:0000313" key="3">
    <source>
        <dbReference type="EMBL" id="ETJ36404.1"/>
    </source>
</evidence>
<dbReference type="InterPro" id="IPR036249">
    <property type="entry name" value="Thioredoxin-like_sf"/>
</dbReference>
<keyword evidence="1" id="KW-0560">Oxidoreductase</keyword>
<reference evidence="3" key="1">
    <citation type="submission" date="2013-12" db="EMBL/GenBank/DDBJ databases">
        <title>A Varibaculum cambriense genome reconstructed from a premature infant gut community with otherwise low bacterial novelty that shifts toward anaerobic metabolism during the third week of life.</title>
        <authorList>
            <person name="Brown C.T."/>
            <person name="Sharon I."/>
            <person name="Thomas B.C."/>
            <person name="Castelle C.J."/>
            <person name="Morowitz M.J."/>
            <person name="Banfield J.F."/>
        </authorList>
    </citation>
    <scope>NUCLEOTIDE SEQUENCE</scope>
</reference>
<evidence type="ECO:0000256" key="1">
    <source>
        <dbReference type="ARBA" id="ARBA00023002"/>
    </source>
</evidence>
<gene>
    <name evidence="3" type="ORF">Q604_UNBC09334G0001</name>
</gene>